<sequence length="125" mass="13911">MFNPEVEVEDNLEEMNAAIAHVKTGQVTYAIKDTTFEGLAINEGDYMGIFEKDIVVATHDKLEATFRLLDKMVDGESEIITLLVGEDATDEDVSQVEDYIASTFDVEVDTQKGNQPVYNFIIGVE</sequence>
<comment type="caution">
    <text evidence="2">The sequence shown here is derived from an EMBL/GenBank/DDBJ whole genome shotgun (WGS) entry which is preliminary data.</text>
</comment>
<dbReference type="InterPro" id="IPR033470">
    <property type="entry name" value="FakA-like_C"/>
</dbReference>
<accession>A0A645D8N1</accession>
<name>A0A645D8N1_9ZZZZ</name>
<protein>
    <recommendedName>
        <fullName evidence="1">Fatty acid kinase subunit A-like C-terminal domain-containing protein</fullName>
    </recommendedName>
</protein>
<evidence type="ECO:0000259" key="1">
    <source>
        <dbReference type="SMART" id="SM01121"/>
    </source>
</evidence>
<dbReference type="SMART" id="SM01121">
    <property type="entry name" value="Dak1_2"/>
    <property type="match status" value="1"/>
</dbReference>
<dbReference type="AlphaFoldDB" id="A0A645D8N1"/>
<organism evidence="2">
    <name type="scientific">bioreactor metagenome</name>
    <dbReference type="NCBI Taxonomy" id="1076179"/>
    <lineage>
        <taxon>unclassified sequences</taxon>
        <taxon>metagenomes</taxon>
        <taxon>ecological metagenomes</taxon>
    </lineage>
</organism>
<evidence type="ECO:0000313" key="2">
    <source>
        <dbReference type="EMBL" id="MPM85621.1"/>
    </source>
</evidence>
<gene>
    <name evidence="2" type="ORF">SDC9_132702</name>
</gene>
<proteinExistence type="predicted"/>
<dbReference type="Pfam" id="PF13684">
    <property type="entry name" value="FakA-like_C"/>
    <property type="match status" value="1"/>
</dbReference>
<dbReference type="EMBL" id="VSSQ01033878">
    <property type="protein sequence ID" value="MPM85621.1"/>
    <property type="molecule type" value="Genomic_DNA"/>
</dbReference>
<feature type="domain" description="Fatty acid kinase subunit A-like C-terminal" evidence="1">
    <location>
        <begin position="1"/>
        <end position="125"/>
    </location>
</feature>
<reference evidence="2" key="1">
    <citation type="submission" date="2019-08" db="EMBL/GenBank/DDBJ databases">
        <authorList>
            <person name="Kucharzyk K."/>
            <person name="Murdoch R.W."/>
            <person name="Higgins S."/>
            <person name="Loffler F."/>
        </authorList>
    </citation>
    <scope>NUCLEOTIDE SEQUENCE</scope>
</reference>